<keyword evidence="2" id="KW-0677">Repeat</keyword>
<feature type="compositionally biased region" description="Basic and acidic residues" evidence="4">
    <location>
        <begin position="1"/>
        <end position="11"/>
    </location>
</feature>
<evidence type="ECO:0000259" key="5">
    <source>
        <dbReference type="PROSITE" id="PS50222"/>
    </source>
</evidence>
<protein>
    <submittedName>
        <fullName evidence="6">Calcyphosin-2</fullName>
    </submittedName>
</protein>
<dbReference type="InterPro" id="IPR051581">
    <property type="entry name" value="Ca-bind"/>
</dbReference>
<name>A0A9Q1H3A4_HOLLE</name>
<evidence type="ECO:0000256" key="3">
    <source>
        <dbReference type="ARBA" id="ARBA00022837"/>
    </source>
</evidence>
<feature type="compositionally biased region" description="Basic and acidic residues" evidence="4">
    <location>
        <begin position="163"/>
        <end position="177"/>
    </location>
</feature>
<evidence type="ECO:0000256" key="1">
    <source>
        <dbReference type="ARBA" id="ARBA00022723"/>
    </source>
</evidence>
<feature type="domain" description="EF-hand" evidence="5">
    <location>
        <begin position="440"/>
        <end position="475"/>
    </location>
</feature>
<evidence type="ECO:0000313" key="7">
    <source>
        <dbReference type="Proteomes" id="UP001152320"/>
    </source>
</evidence>
<dbReference type="Proteomes" id="UP001152320">
    <property type="component" value="Chromosome 12"/>
</dbReference>
<evidence type="ECO:0000256" key="4">
    <source>
        <dbReference type="SAM" id="MobiDB-lite"/>
    </source>
</evidence>
<keyword evidence="3" id="KW-0106">Calcium</keyword>
<feature type="domain" description="EF-hand" evidence="5">
    <location>
        <begin position="476"/>
        <end position="511"/>
    </location>
</feature>
<dbReference type="AlphaFoldDB" id="A0A9Q1H3A4"/>
<sequence length="570" mass="64781">MDGYGRGDSRAGSRGAPRPDCVPALDLGHLADKNNGLRNPVTDYEPKLSPPDTASTVSWGYHDYSTRTSQRGSDSRRPPFALHHAPEPSPHVTGRSQRPEGVPKLNLDGSDDTRPVSAKHQQASRRGPLIPPYHTHENQQSEHVEHGTRVKSGRGQRSPTGVDLERKSEAEKLAESRKREHIIHTVLTDQLSRAAISDPQQNMDDDPASQRPLFGVEQKPKIRNLHYTKVKTTTTGTEQLLANCINFNARILTRDGHFALRLLYGFYFGVDNSITVYEYRQFGRQSSALPFVIRGSYSHVVGRRKDRKFTVQDISVGSDLSFDTSRQNSLPGVLAKQDVLKLRIVYVDNAAKEKFVFKGRVPYDPDQYAKGMYPVLTNQEQEDNAVISEMQTTIQQRIKKRASRTLTGLAQYFSKLDPSGDGKFTREEILRALNSFHIDINQKMFNSVWLILDQRSDGSLTFGDFRRYFVGEMNEFRNAFVRKAFQKIDANKSGTINLYETKKFFCPSSHPDVVSGKLREEDVKEDFFDLFKNRESEISYGLFEDYHEGISLNTDTDEEFENIMKACWTL</sequence>
<proteinExistence type="predicted"/>
<keyword evidence="7" id="KW-1185">Reference proteome</keyword>
<feature type="compositionally biased region" description="Basic and acidic residues" evidence="4">
    <location>
        <begin position="134"/>
        <end position="148"/>
    </location>
</feature>
<dbReference type="InterPro" id="IPR011992">
    <property type="entry name" value="EF-hand-dom_pair"/>
</dbReference>
<dbReference type="OrthoDB" id="6280085at2759"/>
<evidence type="ECO:0000313" key="6">
    <source>
        <dbReference type="EMBL" id="KAJ8031393.1"/>
    </source>
</evidence>
<dbReference type="PROSITE" id="PS50222">
    <property type="entry name" value="EF_HAND_2"/>
    <property type="match status" value="3"/>
</dbReference>
<organism evidence="6 7">
    <name type="scientific">Holothuria leucospilota</name>
    <name type="common">Black long sea cucumber</name>
    <name type="synonym">Mertensiothuria leucospilota</name>
    <dbReference type="NCBI Taxonomy" id="206669"/>
    <lineage>
        <taxon>Eukaryota</taxon>
        <taxon>Metazoa</taxon>
        <taxon>Echinodermata</taxon>
        <taxon>Eleutherozoa</taxon>
        <taxon>Echinozoa</taxon>
        <taxon>Holothuroidea</taxon>
        <taxon>Aspidochirotacea</taxon>
        <taxon>Aspidochirotida</taxon>
        <taxon>Holothuriidae</taxon>
        <taxon>Holothuria</taxon>
    </lineage>
</organism>
<dbReference type="PANTHER" id="PTHR34524:SF15">
    <property type="entry name" value="EF-HAND DOMAIN-CONTAINING PROTEIN"/>
    <property type="match status" value="1"/>
</dbReference>
<gene>
    <name evidence="6" type="ORF">HOLleu_24569</name>
</gene>
<dbReference type="SMART" id="SM00054">
    <property type="entry name" value="EFh"/>
    <property type="match status" value="2"/>
</dbReference>
<dbReference type="PANTHER" id="PTHR34524">
    <property type="entry name" value="CALCYPHOSIN"/>
    <property type="match status" value="1"/>
</dbReference>
<dbReference type="Gene3D" id="1.10.238.10">
    <property type="entry name" value="EF-hand"/>
    <property type="match status" value="2"/>
</dbReference>
<feature type="domain" description="EF-hand" evidence="5">
    <location>
        <begin position="404"/>
        <end position="439"/>
    </location>
</feature>
<dbReference type="GO" id="GO:0005509">
    <property type="term" value="F:calcium ion binding"/>
    <property type="evidence" value="ECO:0007669"/>
    <property type="project" value="InterPro"/>
</dbReference>
<dbReference type="Pfam" id="PF13499">
    <property type="entry name" value="EF-hand_7"/>
    <property type="match status" value="1"/>
</dbReference>
<keyword evidence="1" id="KW-0479">Metal-binding</keyword>
<comment type="caution">
    <text evidence="6">The sequence shown here is derived from an EMBL/GenBank/DDBJ whole genome shotgun (WGS) entry which is preliminary data.</text>
</comment>
<accession>A0A9Q1H3A4</accession>
<dbReference type="InterPro" id="IPR002048">
    <property type="entry name" value="EF_hand_dom"/>
</dbReference>
<dbReference type="EMBL" id="JAIZAY010000012">
    <property type="protein sequence ID" value="KAJ8031393.1"/>
    <property type="molecule type" value="Genomic_DNA"/>
</dbReference>
<feature type="region of interest" description="Disordered" evidence="4">
    <location>
        <begin position="1"/>
        <end position="177"/>
    </location>
</feature>
<dbReference type="SUPFAM" id="SSF47473">
    <property type="entry name" value="EF-hand"/>
    <property type="match status" value="1"/>
</dbReference>
<reference evidence="6" key="1">
    <citation type="submission" date="2021-10" db="EMBL/GenBank/DDBJ databases">
        <title>Tropical sea cucumber genome reveals ecological adaptation and Cuvierian tubules defense mechanism.</title>
        <authorList>
            <person name="Chen T."/>
        </authorList>
    </citation>
    <scope>NUCLEOTIDE SEQUENCE</scope>
    <source>
        <strain evidence="6">Nanhai2018</strain>
        <tissue evidence="6">Muscle</tissue>
    </source>
</reference>
<evidence type="ECO:0000256" key="2">
    <source>
        <dbReference type="ARBA" id="ARBA00022737"/>
    </source>
</evidence>